<dbReference type="PANTHER" id="PTHR16797">
    <property type="entry name" value="FACTOR VIII-ASSOCIATED GENE 1"/>
    <property type="match status" value="1"/>
</dbReference>
<keyword evidence="4" id="KW-1185">Reference proteome</keyword>
<dbReference type="GO" id="GO:0005769">
    <property type="term" value="C:early endosome"/>
    <property type="evidence" value="ECO:0007669"/>
    <property type="project" value="TreeGrafter"/>
</dbReference>
<dbReference type="Gene3D" id="1.25.40.10">
    <property type="entry name" value="Tetratricopeptide repeat domain"/>
    <property type="match status" value="1"/>
</dbReference>
<evidence type="ECO:0000313" key="2">
    <source>
        <dbReference type="EMBL" id="VDM20619.1"/>
    </source>
</evidence>
<reference evidence="3" key="2">
    <citation type="submission" date="2012-08" db="EMBL/GenBank/DDBJ databases">
        <title>The Genome Sequence of Wuchereria bancrofti.</title>
        <authorList>
            <person name="Nutman T.B."/>
            <person name="Fink D.L."/>
            <person name="Russ C."/>
            <person name="Young S."/>
            <person name="Zeng Q."/>
            <person name="Koehrsen M."/>
            <person name="Alvarado L."/>
            <person name="Berlin A."/>
            <person name="Chapman S.B."/>
            <person name="Chen Z."/>
            <person name="Freedman E."/>
            <person name="Gellesch M."/>
            <person name="Goldberg J."/>
            <person name="Griggs A."/>
            <person name="Gujja S."/>
            <person name="Heilman E.R."/>
            <person name="Heiman D."/>
            <person name="Hepburn T."/>
            <person name="Howarth C."/>
            <person name="Jen D."/>
            <person name="Larson L."/>
            <person name="Lewis B."/>
            <person name="Mehta T."/>
            <person name="Park D."/>
            <person name="Pearson M."/>
            <person name="Roberts A."/>
            <person name="Saif S."/>
            <person name="Shea T."/>
            <person name="Shenoy N."/>
            <person name="Sisk P."/>
            <person name="Stolte C."/>
            <person name="Sykes S."/>
            <person name="Walk T."/>
            <person name="White J."/>
            <person name="Yandava C."/>
            <person name="Haas B."/>
            <person name="Henn M.R."/>
            <person name="Nusbaum C."/>
            <person name="Birren B."/>
        </authorList>
    </citation>
    <scope>NUCLEOTIDE SEQUENCE [LARGE SCALE GENOMIC DNA]</scope>
    <source>
        <strain evidence="3">NA</strain>
    </source>
</reference>
<dbReference type="SUPFAM" id="SSF48452">
    <property type="entry name" value="TPR-like"/>
    <property type="match status" value="1"/>
</dbReference>
<evidence type="ECO:0000313" key="4">
    <source>
        <dbReference type="Proteomes" id="UP000270924"/>
    </source>
</evidence>
<evidence type="ECO:0000313" key="3">
    <source>
        <dbReference type="Proteomes" id="UP000004810"/>
    </source>
</evidence>
<name>J9FGB1_WUCBA</name>
<dbReference type="EMBL" id="ADBV01000066">
    <property type="protein sequence ID" value="EJW88667.1"/>
    <property type="molecule type" value="Genomic_DNA"/>
</dbReference>
<dbReference type="Proteomes" id="UP000270924">
    <property type="component" value="Unassembled WGS sequence"/>
</dbReference>
<dbReference type="OrthoDB" id="10249246at2759"/>
<reference evidence="1" key="1">
    <citation type="submission" date="2012-08" db="EMBL/GenBank/DDBJ databases">
        <title>The Genome Sequence of Wuchereria bancrofti.</title>
        <authorList>
            <consortium name="The Broad Institute Genome Sequencing Platform"/>
            <consortium name="Broad Institute Genome Sequencing Center for Infectious Disease"/>
            <person name="Nutman T.B."/>
            <person name="Fink D.L."/>
            <person name="Russ C."/>
            <person name="Young S."/>
            <person name="Zeng Q."/>
            <person name="Koehrsen M."/>
            <person name="Alvarado L."/>
            <person name="Berlin A."/>
            <person name="Borenstein D."/>
            <person name="Chapman S.B."/>
            <person name="Chen Z."/>
            <person name="Engels R."/>
            <person name="Freedman E."/>
            <person name="Gellesch M."/>
            <person name="Goldberg J."/>
            <person name="Griggs A."/>
            <person name="Gujja S."/>
            <person name="Heilman E.R."/>
            <person name="Heiman D."/>
            <person name="Hepburn T."/>
            <person name="Howarth C."/>
            <person name="Jen D."/>
            <person name="Larson L."/>
            <person name="Lewis B."/>
            <person name="Mehta T."/>
            <person name="Park D."/>
            <person name="Pearson M."/>
            <person name="Richards J."/>
            <person name="Roberts A."/>
            <person name="Saif S."/>
            <person name="Shea T."/>
            <person name="Shenoy N."/>
            <person name="Sisk P."/>
            <person name="Stolte C."/>
            <person name="Sykes S."/>
            <person name="Walk T."/>
            <person name="White J."/>
            <person name="Yandava C."/>
            <person name="Haas B."/>
            <person name="Henn M.R."/>
            <person name="Nusbaum C."/>
            <person name="Birren B."/>
        </authorList>
    </citation>
    <scope>NUCLEOTIDE SEQUENCE</scope>
</reference>
<accession>J9FGB1</accession>
<protein>
    <submittedName>
        <fullName evidence="1">Uncharacterized protein</fullName>
    </submittedName>
</protein>
<gene>
    <name evidence="2" type="ORF">WBA_LOCUS11404</name>
    <name evidence="1" type="ORF">WUBG_00418</name>
</gene>
<dbReference type="OMA" id="FYFYEFV"/>
<evidence type="ECO:0000313" key="1">
    <source>
        <dbReference type="EMBL" id="EJW88667.1"/>
    </source>
</evidence>
<dbReference type="EMBL" id="UYWW01012342">
    <property type="protein sequence ID" value="VDM20619.1"/>
    <property type="molecule type" value="Genomic_DNA"/>
</dbReference>
<dbReference type="PANTHER" id="PTHR16797:SF4">
    <property type="entry name" value="40-KDA HUNTINGTIN-ASSOCIATED PROTEIN"/>
    <property type="match status" value="1"/>
</dbReference>
<proteinExistence type="predicted"/>
<dbReference type="InParanoid" id="J9FGB1"/>
<dbReference type="InterPro" id="IPR039494">
    <property type="entry name" value="F8A"/>
</dbReference>
<dbReference type="Proteomes" id="UP000004810">
    <property type="component" value="Unassembled WGS sequence"/>
</dbReference>
<dbReference type="GO" id="GO:0099518">
    <property type="term" value="P:vesicle cytoskeletal trafficking"/>
    <property type="evidence" value="ECO:0007669"/>
    <property type="project" value="TreeGrafter"/>
</dbReference>
<reference evidence="2 4" key="3">
    <citation type="submission" date="2018-11" db="EMBL/GenBank/DDBJ databases">
        <authorList>
            <consortium name="Pathogen Informatics"/>
        </authorList>
    </citation>
    <scope>NUCLEOTIDE SEQUENCE [LARGE SCALE GENOMIC DNA]</scope>
</reference>
<dbReference type="AlphaFoldDB" id="J9FGB1"/>
<dbReference type="InterPro" id="IPR011990">
    <property type="entry name" value="TPR-like_helical_dom_sf"/>
</dbReference>
<organism evidence="1 3">
    <name type="scientific">Wuchereria bancrofti</name>
    <dbReference type="NCBI Taxonomy" id="6293"/>
    <lineage>
        <taxon>Eukaryota</taxon>
        <taxon>Metazoa</taxon>
        <taxon>Ecdysozoa</taxon>
        <taxon>Nematoda</taxon>
        <taxon>Chromadorea</taxon>
        <taxon>Rhabditida</taxon>
        <taxon>Spirurina</taxon>
        <taxon>Spiruromorpha</taxon>
        <taxon>Filarioidea</taxon>
        <taxon>Onchocercidae</taxon>
        <taxon>Wuchereria</taxon>
    </lineage>
</organism>
<sequence length="382" mass="44354">MVEPYKDPWKEYKSALDSLKKKFLKRPNNYQVLAGLADLALRFEDEGCEQYAGMCHIQMAKINEKIGDWNMQYNHYLKAGRCFKNAEMRNFEMNIFACSDHLNYMQDCYNRAIELILDHQGFWLGGLHCTELGSTLCSIDEYQLALPFLLRGAELLKVEFRSHLAALEKLAACQVELEMYADALATIDDLWALHMKNTDNPKFGYGEELLKDCEIASVLLLLRKTGTGLKKRDATLKNDTHIDCVLELNREECYKETKSSTVRYTRTGVPKNDDISARHRLLLSMYDESSLLLDEKTKKERKIPWKKLPPKDSSLSKDLYFYFYEFVMALRHGDVEMAKKSFDFLEKHFNLMNSKLAMKLLDDVMDRGGLDKRGFADKFISR</sequence>